<dbReference type="EMBL" id="QZFU01000019">
    <property type="protein sequence ID" value="RJO74893.1"/>
    <property type="molecule type" value="Genomic_DNA"/>
</dbReference>
<dbReference type="PROSITE" id="PS50943">
    <property type="entry name" value="HTH_CROC1"/>
    <property type="match status" value="1"/>
</dbReference>
<reference evidence="2 3" key="1">
    <citation type="submission" date="2018-09" db="EMBL/GenBank/DDBJ databases">
        <title>YIM PH21274 draft genome.</title>
        <authorList>
            <person name="Miao C."/>
        </authorList>
    </citation>
    <scope>NUCLEOTIDE SEQUENCE [LARGE SCALE GENOMIC DNA]</scope>
    <source>
        <strain evidence="2 3">YIM PH 21724</strain>
    </source>
</reference>
<dbReference type="InterPro" id="IPR010982">
    <property type="entry name" value="Lambda_DNA-bd_dom_sf"/>
</dbReference>
<dbReference type="Pfam" id="PF13560">
    <property type="entry name" value="HTH_31"/>
    <property type="match status" value="1"/>
</dbReference>
<keyword evidence="3" id="KW-1185">Reference proteome</keyword>
<name>A0A3A4K3S3_9NOCA</name>
<feature type="domain" description="HTH cro/C1-type" evidence="1">
    <location>
        <begin position="16"/>
        <end position="72"/>
    </location>
</feature>
<dbReference type="AlphaFoldDB" id="A0A3A4K3S3"/>
<comment type="caution">
    <text evidence="2">The sequence shown here is derived from an EMBL/GenBank/DDBJ whole genome shotgun (WGS) entry which is preliminary data.</text>
</comment>
<gene>
    <name evidence="2" type="ORF">D5S18_15870</name>
</gene>
<dbReference type="SUPFAM" id="SSF47413">
    <property type="entry name" value="lambda repressor-like DNA-binding domains"/>
    <property type="match status" value="1"/>
</dbReference>
<proteinExistence type="predicted"/>
<evidence type="ECO:0000313" key="2">
    <source>
        <dbReference type="EMBL" id="RJO74893.1"/>
    </source>
</evidence>
<dbReference type="Proteomes" id="UP000266677">
    <property type="component" value="Unassembled WGS sequence"/>
</dbReference>
<dbReference type="Pfam" id="PF19054">
    <property type="entry name" value="DUF5753"/>
    <property type="match status" value="1"/>
</dbReference>
<accession>A0A3A4K3S3</accession>
<organism evidence="2 3">
    <name type="scientific">Nocardia panacis</name>
    <dbReference type="NCBI Taxonomy" id="2340916"/>
    <lineage>
        <taxon>Bacteria</taxon>
        <taxon>Bacillati</taxon>
        <taxon>Actinomycetota</taxon>
        <taxon>Actinomycetes</taxon>
        <taxon>Mycobacteriales</taxon>
        <taxon>Nocardiaceae</taxon>
        <taxon>Nocardia</taxon>
    </lineage>
</organism>
<dbReference type="CDD" id="cd00093">
    <property type="entry name" value="HTH_XRE"/>
    <property type="match status" value="1"/>
</dbReference>
<sequence>MTNSVQQQQEALGARLRELRLSAGLSGSELARRAGWHQTRVPKIEYGKTKPTEPDIRLWCELTGTKDQVSDLIATARNIASAYLEWRRVLNAGTKRRQHMSVQLAEKTKLMRIYQPTLIPGILQTAEYAQAILKRSIERHRIPDDLEAGVAKRLERQQLLYRGDRRFHILVAEQALYTTVGGDGVMLGQLDRLLAAIGLPRVSFGVVPSIAELPMQITNFVMFDDKKVMVETPAAELTITQPREITVYGQTFDALAGQSVTGDVARTLIRRALTIRIQAE</sequence>
<dbReference type="InterPro" id="IPR001387">
    <property type="entry name" value="Cro/C1-type_HTH"/>
</dbReference>
<protein>
    <submittedName>
        <fullName evidence="2">XRE family transcriptional regulator</fullName>
    </submittedName>
</protein>
<dbReference type="GO" id="GO:0003677">
    <property type="term" value="F:DNA binding"/>
    <property type="evidence" value="ECO:0007669"/>
    <property type="project" value="InterPro"/>
</dbReference>
<dbReference type="OrthoDB" id="4534176at2"/>
<dbReference type="SMART" id="SM00530">
    <property type="entry name" value="HTH_XRE"/>
    <property type="match status" value="1"/>
</dbReference>
<dbReference type="Gene3D" id="1.10.260.40">
    <property type="entry name" value="lambda repressor-like DNA-binding domains"/>
    <property type="match status" value="1"/>
</dbReference>
<evidence type="ECO:0000259" key="1">
    <source>
        <dbReference type="PROSITE" id="PS50943"/>
    </source>
</evidence>
<dbReference type="InterPro" id="IPR043917">
    <property type="entry name" value="DUF5753"/>
</dbReference>
<evidence type="ECO:0000313" key="3">
    <source>
        <dbReference type="Proteomes" id="UP000266677"/>
    </source>
</evidence>